<sequence length="331" mass="36473">MEDGYSTPPLPLSYQDSESSGNSPHVSGFRDDEDWTKLPNVVDRRKIQNRIAQRNYRKNIKKRLEDLEKLNGAALVAASAAMHHNSTQSLYPIPPDLSADPKFNPFFGTSSQSDFSGFQLTPQTNWGPGNVAQYDDWSDGHDLGGISPSMDLSISCSIDESLIKNTERLQHQNPHNHFLGGTTEGTNQPDPLQYAEDSAMDDYVVTAFHKAVFYGHEAVVRLLLEKGANLETPNAYGQRALHLAVEKGHVGITRMLLHSGVDYNAPGAYERTPLHLAALGAYESIIRMLVERPVNLNATDSCNYTALHLAAEHGHEMVVRILLNAGADLNS</sequence>
<evidence type="ECO:0000256" key="4">
    <source>
        <dbReference type="SAM" id="MobiDB-lite"/>
    </source>
</evidence>
<dbReference type="InterPro" id="IPR046347">
    <property type="entry name" value="bZIP_sf"/>
</dbReference>
<dbReference type="GO" id="GO:0003700">
    <property type="term" value="F:DNA-binding transcription factor activity"/>
    <property type="evidence" value="ECO:0007669"/>
    <property type="project" value="InterPro"/>
</dbReference>
<accession>A0A3D8QAB7</accession>
<evidence type="ECO:0000313" key="5">
    <source>
        <dbReference type="EMBL" id="RDW58711.1"/>
    </source>
</evidence>
<dbReference type="PROSITE" id="PS50088">
    <property type="entry name" value="ANK_REPEAT"/>
    <property type="match status" value="4"/>
</dbReference>
<evidence type="ECO:0000256" key="1">
    <source>
        <dbReference type="ARBA" id="ARBA00022737"/>
    </source>
</evidence>
<dbReference type="PANTHER" id="PTHR24198">
    <property type="entry name" value="ANKYRIN REPEAT AND PROTEIN KINASE DOMAIN-CONTAINING PROTEIN"/>
    <property type="match status" value="1"/>
</dbReference>
<feature type="repeat" description="ANK" evidence="3">
    <location>
        <begin position="203"/>
        <end position="235"/>
    </location>
</feature>
<dbReference type="Gene3D" id="1.25.40.20">
    <property type="entry name" value="Ankyrin repeat-containing domain"/>
    <property type="match status" value="2"/>
</dbReference>
<protein>
    <submittedName>
        <fullName evidence="5">Uncharacterized protein</fullName>
    </submittedName>
</protein>
<dbReference type="EMBL" id="PDLM01000017">
    <property type="protein sequence ID" value="RDW58711.1"/>
    <property type="molecule type" value="Genomic_DNA"/>
</dbReference>
<name>A0A3D8QAB7_9HELO</name>
<dbReference type="SUPFAM" id="SSF57959">
    <property type="entry name" value="Leucine zipper domain"/>
    <property type="match status" value="1"/>
</dbReference>
<keyword evidence="2 3" id="KW-0040">ANK repeat</keyword>
<evidence type="ECO:0000313" key="6">
    <source>
        <dbReference type="Proteomes" id="UP000256645"/>
    </source>
</evidence>
<dbReference type="Proteomes" id="UP000256645">
    <property type="component" value="Unassembled WGS sequence"/>
</dbReference>
<dbReference type="InterPro" id="IPR036770">
    <property type="entry name" value="Ankyrin_rpt-contain_sf"/>
</dbReference>
<dbReference type="SUPFAM" id="SSF48403">
    <property type="entry name" value="Ankyrin repeat"/>
    <property type="match status" value="1"/>
</dbReference>
<dbReference type="InterPro" id="IPR002110">
    <property type="entry name" value="Ankyrin_rpt"/>
</dbReference>
<gene>
    <name evidence="5" type="ORF">BP6252_13187</name>
</gene>
<dbReference type="STRING" id="1849047.A0A3D8QAB7"/>
<dbReference type="PANTHER" id="PTHR24198:SF165">
    <property type="entry name" value="ANKYRIN REPEAT-CONTAINING PROTEIN-RELATED"/>
    <property type="match status" value="1"/>
</dbReference>
<dbReference type="SMART" id="SM00248">
    <property type="entry name" value="ANK"/>
    <property type="match status" value="4"/>
</dbReference>
<feature type="repeat" description="ANK" evidence="3">
    <location>
        <begin position="302"/>
        <end position="331"/>
    </location>
</feature>
<organism evidence="5 6">
    <name type="scientific">Coleophoma cylindrospora</name>
    <dbReference type="NCBI Taxonomy" id="1849047"/>
    <lineage>
        <taxon>Eukaryota</taxon>
        <taxon>Fungi</taxon>
        <taxon>Dikarya</taxon>
        <taxon>Ascomycota</taxon>
        <taxon>Pezizomycotina</taxon>
        <taxon>Leotiomycetes</taxon>
        <taxon>Helotiales</taxon>
        <taxon>Dermateaceae</taxon>
        <taxon>Coleophoma</taxon>
    </lineage>
</organism>
<proteinExistence type="predicted"/>
<dbReference type="CDD" id="cd14688">
    <property type="entry name" value="bZIP_YAP"/>
    <property type="match status" value="1"/>
</dbReference>
<keyword evidence="6" id="KW-1185">Reference proteome</keyword>
<evidence type="ECO:0000256" key="3">
    <source>
        <dbReference type="PROSITE-ProRule" id="PRU00023"/>
    </source>
</evidence>
<dbReference type="PROSITE" id="PS50297">
    <property type="entry name" value="ANK_REP_REGION"/>
    <property type="match status" value="4"/>
</dbReference>
<dbReference type="OrthoDB" id="341259at2759"/>
<feature type="repeat" description="ANK" evidence="3">
    <location>
        <begin position="269"/>
        <end position="301"/>
    </location>
</feature>
<dbReference type="PRINTS" id="PR01415">
    <property type="entry name" value="ANKYRIN"/>
</dbReference>
<keyword evidence="1" id="KW-0677">Repeat</keyword>
<dbReference type="AlphaFoldDB" id="A0A3D8QAB7"/>
<comment type="caution">
    <text evidence="5">The sequence shown here is derived from an EMBL/GenBank/DDBJ whole genome shotgun (WGS) entry which is preliminary data.</text>
</comment>
<feature type="compositionally biased region" description="Polar residues" evidence="4">
    <location>
        <begin position="14"/>
        <end position="25"/>
    </location>
</feature>
<dbReference type="Pfam" id="PF12796">
    <property type="entry name" value="Ank_2"/>
    <property type="match status" value="2"/>
</dbReference>
<feature type="region of interest" description="Disordered" evidence="4">
    <location>
        <begin position="1"/>
        <end position="33"/>
    </location>
</feature>
<reference evidence="5 6" key="1">
    <citation type="journal article" date="2018" name="IMA Fungus">
        <title>IMA Genome-F 9: Draft genome sequence of Annulohypoxylon stygium, Aspergillus mulundensis, Berkeleyomyces basicola (syn. Thielaviopsis basicola), Ceratocystis smalleyi, two Cercospora beticola strains, Coleophoma cylindrospora, Fusarium fracticaudum, Phialophora cf. hyalina, and Morchella septimelata.</title>
        <authorList>
            <person name="Wingfield B.D."/>
            <person name="Bills G.F."/>
            <person name="Dong Y."/>
            <person name="Huang W."/>
            <person name="Nel W.J."/>
            <person name="Swalarsk-Parry B.S."/>
            <person name="Vaghefi N."/>
            <person name="Wilken P.M."/>
            <person name="An Z."/>
            <person name="de Beer Z.W."/>
            <person name="De Vos L."/>
            <person name="Chen L."/>
            <person name="Duong T.A."/>
            <person name="Gao Y."/>
            <person name="Hammerbacher A."/>
            <person name="Kikkert J.R."/>
            <person name="Li Y."/>
            <person name="Li H."/>
            <person name="Li K."/>
            <person name="Li Q."/>
            <person name="Liu X."/>
            <person name="Ma X."/>
            <person name="Naidoo K."/>
            <person name="Pethybridge S.J."/>
            <person name="Sun J."/>
            <person name="Steenkamp E.T."/>
            <person name="van der Nest M.A."/>
            <person name="van Wyk S."/>
            <person name="Wingfield M.J."/>
            <person name="Xiong C."/>
            <person name="Yue Q."/>
            <person name="Zhang X."/>
        </authorList>
    </citation>
    <scope>NUCLEOTIDE SEQUENCE [LARGE SCALE GENOMIC DNA]</scope>
    <source>
        <strain evidence="5 6">BP6252</strain>
    </source>
</reference>
<feature type="repeat" description="ANK" evidence="3">
    <location>
        <begin position="236"/>
        <end position="268"/>
    </location>
</feature>
<evidence type="ECO:0000256" key="2">
    <source>
        <dbReference type="ARBA" id="ARBA00023043"/>
    </source>
</evidence>